<sequence>MNINSENIGELAGNQSILDKKKENTSKVSFLKENIKGGISYFLI</sequence>
<evidence type="ECO:0000313" key="1">
    <source>
        <dbReference type="EMBL" id="EIY86392.1"/>
    </source>
</evidence>
<comment type="caution">
    <text evidence="1">The sequence shown here is derived from an EMBL/GenBank/DDBJ whole genome shotgun (WGS) entry which is preliminary data.</text>
</comment>
<dbReference type="PATRIC" id="fig|997892.3.peg.2333"/>
<reference evidence="1 2" key="1">
    <citation type="submission" date="2012-02" db="EMBL/GenBank/DDBJ databases">
        <title>The Genome Sequence of Bacteroides xylanisolvens CL03T12C04.</title>
        <authorList>
            <consortium name="The Broad Institute Genome Sequencing Platform"/>
            <person name="Earl A."/>
            <person name="Ward D."/>
            <person name="Feldgarden M."/>
            <person name="Gevers D."/>
            <person name="Zitomersky N.L."/>
            <person name="Coyne M.J."/>
            <person name="Comstock L.E."/>
            <person name="Young S.K."/>
            <person name="Zeng Q."/>
            <person name="Gargeya S."/>
            <person name="Fitzgerald M."/>
            <person name="Haas B."/>
            <person name="Abouelleil A."/>
            <person name="Alvarado L."/>
            <person name="Arachchi H.M."/>
            <person name="Berlin A."/>
            <person name="Chapman S.B."/>
            <person name="Gearin G."/>
            <person name="Goldberg J."/>
            <person name="Griggs A."/>
            <person name="Gujja S."/>
            <person name="Hansen M."/>
            <person name="Heiman D."/>
            <person name="Howarth C."/>
            <person name="Larimer J."/>
            <person name="Lui A."/>
            <person name="MacDonald P.J.P."/>
            <person name="McCowen C."/>
            <person name="Montmayeur A."/>
            <person name="Murphy C."/>
            <person name="Neiman D."/>
            <person name="Pearson M."/>
            <person name="Priest M."/>
            <person name="Roberts A."/>
            <person name="Saif S."/>
            <person name="Shea T."/>
            <person name="Sisk P."/>
            <person name="Stolte C."/>
            <person name="Sykes S."/>
            <person name="Wortman J."/>
            <person name="Nusbaum C."/>
            <person name="Birren B."/>
        </authorList>
    </citation>
    <scope>NUCLEOTIDE SEQUENCE [LARGE SCALE GENOMIC DNA]</scope>
    <source>
        <strain evidence="1 2">CL03T12C04</strain>
    </source>
</reference>
<accession>I9AGC1</accession>
<gene>
    <name evidence="1" type="ORF">HMPREF1074_02272</name>
</gene>
<dbReference type="EMBL" id="AGXE01000013">
    <property type="protein sequence ID" value="EIY86392.1"/>
    <property type="molecule type" value="Genomic_DNA"/>
</dbReference>
<dbReference type="Proteomes" id="UP000003566">
    <property type="component" value="Unassembled WGS sequence"/>
</dbReference>
<dbReference type="HOGENOM" id="CLU_3212541_0_0_10"/>
<evidence type="ECO:0000313" key="2">
    <source>
        <dbReference type="Proteomes" id="UP000003566"/>
    </source>
</evidence>
<proteinExistence type="predicted"/>
<protein>
    <submittedName>
        <fullName evidence="1">Uncharacterized protein</fullName>
    </submittedName>
</protein>
<dbReference type="AlphaFoldDB" id="I9AGC1"/>
<name>I9AGC1_9BACE</name>
<organism evidence="1 2">
    <name type="scientific">Bacteroides xylanisolvens CL03T12C04</name>
    <dbReference type="NCBI Taxonomy" id="997892"/>
    <lineage>
        <taxon>Bacteria</taxon>
        <taxon>Pseudomonadati</taxon>
        <taxon>Bacteroidota</taxon>
        <taxon>Bacteroidia</taxon>
        <taxon>Bacteroidales</taxon>
        <taxon>Bacteroidaceae</taxon>
        <taxon>Bacteroides</taxon>
    </lineage>
</organism>